<dbReference type="AlphaFoldDB" id="A0A3A3FHJ8"/>
<dbReference type="InterPro" id="IPR018873">
    <property type="entry name" value="KilA-N_DNA-bd_domain"/>
</dbReference>
<dbReference type="EMBL" id="QYUO01000003">
    <property type="protein sequence ID" value="RJF91988.1"/>
    <property type="molecule type" value="Genomic_DNA"/>
</dbReference>
<reference evidence="4" key="2">
    <citation type="submission" date="2018-09" db="EMBL/GenBank/DDBJ databases">
        <authorList>
            <person name="Parvin R."/>
            <person name="Begum J.A."/>
            <person name="Chowdhury E.H."/>
            <person name="Islam M.R."/>
            <person name="Harder T."/>
        </authorList>
    </citation>
    <scope>NUCLEOTIDE SEQUENCE</scope>
    <source>
        <strain evidence="4">K1R23-30</strain>
    </source>
</reference>
<dbReference type="RefSeq" id="WP_119771871.1">
    <property type="nucleotide sequence ID" value="NZ_QYUO01000003.1"/>
</dbReference>
<evidence type="ECO:0000259" key="3">
    <source>
        <dbReference type="Pfam" id="PF10543"/>
    </source>
</evidence>
<gene>
    <name evidence="4" type="ORF">D3871_25260</name>
    <name evidence="5" type="ORF">D3871_25295</name>
    <name evidence="6" type="ORF">D3871_25335</name>
</gene>
<comment type="caution">
    <text evidence="4">The sequence shown here is derived from an EMBL/GenBank/DDBJ whole genome shotgun (WGS) entry which is preliminary data.</text>
</comment>
<accession>A0A3A3FHJ8</accession>
<feature type="coiled-coil region" evidence="1">
    <location>
        <begin position="119"/>
        <end position="153"/>
    </location>
</feature>
<dbReference type="Pfam" id="PF10543">
    <property type="entry name" value="ORF6N"/>
    <property type="match status" value="1"/>
</dbReference>
<name>A0A3A3FHJ8_9BURK</name>
<feature type="region of interest" description="Disordered" evidence="2">
    <location>
        <begin position="170"/>
        <end position="198"/>
    </location>
</feature>
<evidence type="ECO:0000313" key="4">
    <source>
        <dbReference type="EMBL" id="RJF91974.1"/>
    </source>
</evidence>
<dbReference type="Proteomes" id="UP000265955">
    <property type="component" value="Unassembled WGS sequence"/>
</dbReference>
<protein>
    <submittedName>
        <fullName evidence="4">ORF6N domain-containing protein</fullName>
    </submittedName>
</protein>
<sequence>MSKPSTPPIHIERRILVMRGHRVMIDADLAALYGVTTSALVQAVKRNLDRFPEDFMFQLDAAEWDVLRSQSVTSNTGRGGRRYAPYAFTEQGVAMLSSVLNSAQAIAVNIEIMRAFVRLREVIVSNKELALRLDELENKAELMELKHDTFSHNTRVQLKQVFDAIRELMTPPAPSPKRPIGFVAPEEKPNKPKAIKKR</sequence>
<reference evidence="7" key="1">
    <citation type="submission" date="2018-09" db="EMBL/GenBank/DDBJ databases">
        <authorList>
            <person name="Zhu H."/>
        </authorList>
    </citation>
    <scope>NUCLEOTIDE SEQUENCE [LARGE SCALE GENOMIC DNA]</scope>
    <source>
        <strain evidence="7">K1R23-30</strain>
    </source>
</reference>
<dbReference type="EMBL" id="QYUO01000003">
    <property type="protein sequence ID" value="RJF91974.1"/>
    <property type="molecule type" value="Genomic_DNA"/>
</dbReference>
<feature type="domain" description="KilA-N DNA-binding" evidence="3">
    <location>
        <begin position="14"/>
        <end position="99"/>
    </location>
</feature>
<organism evidence="4 7">
    <name type="scientific">Noviherbaspirillum saxi</name>
    <dbReference type="NCBI Taxonomy" id="2320863"/>
    <lineage>
        <taxon>Bacteria</taxon>
        <taxon>Pseudomonadati</taxon>
        <taxon>Pseudomonadota</taxon>
        <taxon>Betaproteobacteria</taxon>
        <taxon>Burkholderiales</taxon>
        <taxon>Oxalobacteraceae</taxon>
        <taxon>Noviherbaspirillum</taxon>
    </lineage>
</organism>
<keyword evidence="7" id="KW-1185">Reference proteome</keyword>
<keyword evidence="1" id="KW-0175">Coiled coil</keyword>
<evidence type="ECO:0000256" key="1">
    <source>
        <dbReference type="SAM" id="Coils"/>
    </source>
</evidence>
<dbReference type="OrthoDB" id="9816206at2"/>
<dbReference type="EMBL" id="QYUO01000003">
    <property type="protein sequence ID" value="RJF91981.1"/>
    <property type="molecule type" value="Genomic_DNA"/>
</dbReference>
<evidence type="ECO:0000256" key="2">
    <source>
        <dbReference type="SAM" id="MobiDB-lite"/>
    </source>
</evidence>
<evidence type="ECO:0000313" key="5">
    <source>
        <dbReference type="EMBL" id="RJF91981.1"/>
    </source>
</evidence>
<proteinExistence type="predicted"/>
<evidence type="ECO:0000313" key="6">
    <source>
        <dbReference type="EMBL" id="RJF91988.1"/>
    </source>
</evidence>
<evidence type="ECO:0000313" key="7">
    <source>
        <dbReference type="Proteomes" id="UP000265955"/>
    </source>
</evidence>